<dbReference type="InterPro" id="IPR001452">
    <property type="entry name" value="SH3_domain"/>
</dbReference>
<dbReference type="STRING" id="4846.A0A367ILY8"/>
<keyword evidence="4" id="KW-0472">Membrane</keyword>
<organism evidence="8 9">
    <name type="scientific">Rhizopus stolonifer</name>
    <name type="common">Rhizopus nigricans</name>
    <dbReference type="NCBI Taxonomy" id="4846"/>
    <lineage>
        <taxon>Eukaryota</taxon>
        <taxon>Fungi</taxon>
        <taxon>Fungi incertae sedis</taxon>
        <taxon>Mucoromycota</taxon>
        <taxon>Mucoromycotina</taxon>
        <taxon>Mucoromycetes</taxon>
        <taxon>Mucorales</taxon>
        <taxon>Mucorineae</taxon>
        <taxon>Rhizopodaceae</taxon>
        <taxon>Rhizopus</taxon>
    </lineage>
</organism>
<dbReference type="PRINTS" id="PR00499">
    <property type="entry name" value="P67PHOX"/>
</dbReference>
<dbReference type="PANTHER" id="PTHR14167:SF81">
    <property type="entry name" value="ENDOPHILIN-A"/>
    <property type="match status" value="1"/>
</dbReference>
<dbReference type="PANTHER" id="PTHR14167">
    <property type="entry name" value="SH3 DOMAIN-CONTAINING"/>
    <property type="match status" value="1"/>
</dbReference>
<feature type="compositionally biased region" description="Pro residues" evidence="6">
    <location>
        <begin position="65"/>
        <end position="74"/>
    </location>
</feature>
<proteinExistence type="predicted"/>
<evidence type="ECO:0000256" key="1">
    <source>
        <dbReference type="ARBA" id="ARBA00004170"/>
    </source>
</evidence>
<dbReference type="Gene3D" id="2.30.30.40">
    <property type="entry name" value="SH3 Domains"/>
    <property type="match status" value="1"/>
</dbReference>
<feature type="region of interest" description="Disordered" evidence="6">
    <location>
        <begin position="65"/>
        <end position="117"/>
    </location>
</feature>
<comment type="caution">
    <text evidence="8">The sequence shown here is derived from an EMBL/GenBank/DDBJ whole genome shotgun (WGS) entry which is preliminary data.</text>
</comment>
<dbReference type="FunFam" id="2.30.30.40:FF:000072">
    <property type="entry name" value="Unconventional Myosin IB"/>
    <property type="match status" value="1"/>
</dbReference>
<dbReference type="AlphaFoldDB" id="A0A367ILY8"/>
<reference evidence="8 9" key="1">
    <citation type="journal article" date="2018" name="G3 (Bethesda)">
        <title>Phylogenetic and Phylogenomic Definition of Rhizopus Species.</title>
        <authorList>
            <person name="Gryganskyi A.P."/>
            <person name="Golan J."/>
            <person name="Dolatabadi S."/>
            <person name="Mondo S."/>
            <person name="Robb S."/>
            <person name="Idnurm A."/>
            <person name="Muszewska A."/>
            <person name="Steczkiewicz K."/>
            <person name="Masonjones S."/>
            <person name="Liao H.L."/>
            <person name="Gajdeczka M.T."/>
            <person name="Anike F."/>
            <person name="Vuek A."/>
            <person name="Anishchenko I.M."/>
            <person name="Voigt K."/>
            <person name="de Hoog G.S."/>
            <person name="Smith M.E."/>
            <person name="Heitman J."/>
            <person name="Vilgalys R."/>
            <person name="Stajich J.E."/>
        </authorList>
    </citation>
    <scope>NUCLEOTIDE SEQUENCE [LARGE SCALE GENOMIC DNA]</scope>
    <source>
        <strain evidence="8 9">LSU 92-RS-03</strain>
    </source>
</reference>
<evidence type="ECO:0000256" key="2">
    <source>
        <dbReference type="ARBA" id="ARBA00022443"/>
    </source>
</evidence>
<feature type="compositionally biased region" description="Polar residues" evidence="6">
    <location>
        <begin position="80"/>
        <end position="117"/>
    </location>
</feature>
<evidence type="ECO:0000256" key="3">
    <source>
        <dbReference type="ARBA" id="ARBA00023054"/>
    </source>
</evidence>
<name>A0A367ILY8_RHIST</name>
<dbReference type="OrthoDB" id="10255964at2759"/>
<evidence type="ECO:0000256" key="6">
    <source>
        <dbReference type="SAM" id="MobiDB-lite"/>
    </source>
</evidence>
<evidence type="ECO:0000259" key="7">
    <source>
        <dbReference type="PROSITE" id="PS50002"/>
    </source>
</evidence>
<evidence type="ECO:0000313" key="9">
    <source>
        <dbReference type="Proteomes" id="UP000253551"/>
    </source>
</evidence>
<evidence type="ECO:0000256" key="4">
    <source>
        <dbReference type="ARBA" id="ARBA00023136"/>
    </source>
</evidence>
<dbReference type="EMBL" id="PJQM01007178">
    <property type="protein sequence ID" value="RCH78521.1"/>
    <property type="molecule type" value="Genomic_DNA"/>
</dbReference>
<feature type="non-terminal residue" evidence="8">
    <location>
        <position position="1"/>
    </location>
</feature>
<protein>
    <recommendedName>
        <fullName evidence="7">SH3 domain-containing protein</fullName>
    </recommendedName>
</protein>
<gene>
    <name evidence="8" type="ORF">CU098_001193</name>
</gene>
<feature type="domain" description="SH3" evidence="7">
    <location>
        <begin position="2"/>
        <end position="61"/>
    </location>
</feature>
<sequence length="145" mass="15733">QSTLPKRKALYDFAATSADELSFKTNDIVQVVEEVDEGWWLGELNGQRGIFPVNYTEAVVVNLGPPIPSRPPLAPSSSSRTQSSVFDDSDSPFQNRTPSLVQSKSSSTIRTAPSTPQSRVTNDYFAACGECGCDDFAANVFKKGH</sequence>
<comment type="subcellular location">
    <subcellularLocation>
        <location evidence="1">Membrane</location>
        <topology evidence="1">Peripheral membrane protein</topology>
    </subcellularLocation>
</comment>
<dbReference type="InterPro" id="IPR050384">
    <property type="entry name" value="Endophilin_SH3RF"/>
</dbReference>
<dbReference type="CDD" id="cd00174">
    <property type="entry name" value="SH3"/>
    <property type="match status" value="1"/>
</dbReference>
<dbReference type="PROSITE" id="PS50002">
    <property type="entry name" value="SH3"/>
    <property type="match status" value="1"/>
</dbReference>
<accession>A0A367ILY8</accession>
<dbReference type="SMART" id="SM00326">
    <property type="entry name" value="SH3"/>
    <property type="match status" value="1"/>
</dbReference>
<dbReference type="Pfam" id="PF00018">
    <property type="entry name" value="SH3_1"/>
    <property type="match status" value="1"/>
</dbReference>
<keyword evidence="2 5" id="KW-0728">SH3 domain</keyword>
<dbReference type="InterPro" id="IPR036028">
    <property type="entry name" value="SH3-like_dom_sf"/>
</dbReference>
<keyword evidence="9" id="KW-1185">Reference proteome</keyword>
<dbReference type="PRINTS" id="PR00452">
    <property type="entry name" value="SH3DOMAIN"/>
</dbReference>
<keyword evidence="3" id="KW-0175">Coiled coil</keyword>
<dbReference type="Proteomes" id="UP000253551">
    <property type="component" value="Unassembled WGS sequence"/>
</dbReference>
<evidence type="ECO:0000256" key="5">
    <source>
        <dbReference type="PROSITE-ProRule" id="PRU00192"/>
    </source>
</evidence>
<feature type="non-terminal residue" evidence="8">
    <location>
        <position position="145"/>
    </location>
</feature>
<dbReference type="SUPFAM" id="SSF50044">
    <property type="entry name" value="SH3-domain"/>
    <property type="match status" value="1"/>
</dbReference>
<evidence type="ECO:0000313" key="8">
    <source>
        <dbReference type="EMBL" id="RCH78521.1"/>
    </source>
</evidence>